<evidence type="ECO:0000313" key="2">
    <source>
        <dbReference type="EMBL" id="VDN63172.1"/>
    </source>
</evidence>
<feature type="region of interest" description="Disordered" evidence="1">
    <location>
        <begin position="1"/>
        <end position="66"/>
    </location>
</feature>
<name>A0A653B3C7_ECTOL</name>
<organism evidence="2">
    <name type="scientific">Ectopseudomonas oleovorans</name>
    <name type="common">Pseudomonas oleovorans</name>
    <dbReference type="NCBI Taxonomy" id="301"/>
    <lineage>
        <taxon>Bacteria</taxon>
        <taxon>Pseudomonadati</taxon>
        <taxon>Pseudomonadota</taxon>
        <taxon>Gammaproteobacteria</taxon>
        <taxon>Pseudomonadales</taxon>
        <taxon>Pseudomonadaceae</taxon>
        <taxon>Ectopseudomonas</taxon>
    </lineage>
</organism>
<evidence type="ECO:0000256" key="1">
    <source>
        <dbReference type="SAM" id="MobiDB-lite"/>
    </source>
</evidence>
<accession>A0A653B3C7</accession>
<reference evidence="2" key="1">
    <citation type="submission" date="2018-11" db="EMBL/GenBank/DDBJ databases">
        <authorList>
            <consortium name="Genoscope - CEA"/>
            <person name="William W."/>
        </authorList>
    </citation>
    <scope>NUCLEOTIDE SEQUENCE [LARGE SCALE GENOMIC DNA]</scope>
    <source>
        <strain evidence="2">T9AD</strain>
    </source>
</reference>
<gene>
    <name evidence="2" type="ORF">POT9AD_2197</name>
</gene>
<protein>
    <submittedName>
        <fullName evidence="2">Uncharacterized protein</fullName>
    </submittedName>
</protein>
<sequence>MLHGKMRRSGPISLPRNDSGRRANRSDADTRLRAPLKSNPHDCEDYRSPCSDEPSNPHNHEDFLAQQGITCQIPHNREDLTCKPHSRAPRNWAS</sequence>
<feature type="compositionally biased region" description="Basic and acidic residues" evidence="1">
    <location>
        <begin position="18"/>
        <end position="32"/>
    </location>
</feature>
<dbReference type="AlphaFoldDB" id="A0A653B3C7"/>
<proteinExistence type="predicted"/>
<dbReference type="EMBL" id="LR130779">
    <property type="protein sequence ID" value="VDN63172.1"/>
    <property type="molecule type" value="Genomic_DNA"/>
</dbReference>